<dbReference type="EMBL" id="MU277199">
    <property type="protein sequence ID" value="KAI0064358.1"/>
    <property type="molecule type" value="Genomic_DNA"/>
</dbReference>
<reference evidence="1" key="2">
    <citation type="journal article" date="2022" name="New Phytol.">
        <title>Evolutionary transition to the ectomycorrhizal habit in the genomes of a hyperdiverse lineage of mushroom-forming fungi.</title>
        <authorList>
            <person name="Looney B."/>
            <person name="Miyauchi S."/>
            <person name="Morin E."/>
            <person name="Drula E."/>
            <person name="Courty P.E."/>
            <person name="Kohler A."/>
            <person name="Kuo A."/>
            <person name="LaButti K."/>
            <person name="Pangilinan J."/>
            <person name="Lipzen A."/>
            <person name="Riley R."/>
            <person name="Andreopoulos W."/>
            <person name="He G."/>
            <person name="Johnson J."/>
            <person name="Nolan M."/>
            <person name="Tritt A."/>
            <person name="Barry K.W."/>
            <person name="Grigoriev I.V."/>
            <person name="Nagy L.G."/>
            <person name="Hibbett D."/>
            <person name="Henrissat B."/>
            <person name="Matheny P.B."/>
            <person name="Labbe J."/>
            <person name="Martin F.M."/>
        </authorList>
    </citation>
    <scope>NUCLEOTIDE SEQUENCE</scope>
    <source>
        <strain evidence="1">HHB10654</strain>
    </source>
</reference>
<reference evidence="1" key="1">
    <citation type="submission" date="2021-03" db="EMBL/GenBank/DDBJ databases">
        <authorList>
            <consortium name="DOE Joint Genome Institute"/>
            <person name="Ahrendt S."/>
            <person name="Looney B.P."/>
            <person name="Miyauchi S."/>
            <person name="Morin E."/>
            <person name="Drula E."/>
            <person name="Courty P.E."/>
            <person name="Chicoki N."/>
            <person name="Fauchery L."/>
            <person name="Kohler A."/>
            <person name="Kuo A."/>
            <person name="Labutti K."/>
            <person name="Pangilinan J."/>
            <person name="Lipzen A."/>
            <person name="Riley R."/>
            <person name="Andreopoulos W."/>
            <person name="He G."/>
            <person name="Johnson J."/>
            <person name="Barry K.W."/>
            <person name="Grigoriev I.V."/>
            <person name="Nagy L."/>
            <person name="Hibbett D."/>
            <person name="Henrissat B."/>
            <person name="Matheny P.B."/>
            <person name="Labbe J."/>
            <person name="Martin F."/>
        </authorList>
    </citation>
    <scope>NUCLEOTIDE SEQUENCE</scope>
    <source>
        <strain evidence="1">HHB10654</strain>
    </source>
</reference>
<evidence type="ECO:0000313" key="2">
    <source>
        <dbReference type="Proteomes" id="UP000814140"/>
    </source>
</evidence>
<keyword evidence="2" id="KW-1185">Reference proteome</keyword>
<dbReference type="Proteomes" id="UP000814140">
    <property type="component" value="Unassembled WGS sequence"/>
</dbReference>
<organism evidence="1 2">
    <name type="scientific">Artomyces pyxidatus</name>
    <dbReference type="NCBI Taxonomy" id="48021"/>
    <lineage>
        <taxon>Eukaryota</taxon>
        <taxon>Fungi</taxon>
        <taxon>Dikarya</taxon>
        <taxon>Basidiomycota</taxon>
        <taxon>Agaricomycotina</taxon>
        <taxon>Agaricomycetes</taxon>
        <taxon>Russulales</taxon>
        <taxon>Auriscalpiaceae</taxon>
        <taxon>Artomyces</taxon>
    </lineage>
</organism>
<name>A0ACB8T885_9AGAM</name>
<evidence type="ECO:0000313" key="1">
    <source>
        <dbReference type="EMBL" id="KAI0064358.1"/>
    </source>
</evidence>
<gene>
    <name evidence="1" type="ORF">BV25DRAFT_1823342</name>
</gene>
<sequence>MDSSDLLIQVLAIPLPSRAGLLPTIPSTMATARYAARHRVVCEEAVIAPAMHSSANAPVPSYSTLEWQRWVHPEGKPYYHRRSGLAIVTEADMSRPAVLDLLNSWVSVVEEIAKDNQIALHSSAELYLQFEEGKGDCRYYIVDHANWSIFWLQELRGDEVGLPQVVSNVHLSQALQTEYWNHVEVFCMHLPECPKGALDDLISQFIQGQTDQMTSTTSTFPYSVDDCVKYLSLLRRCREYENDGRTIWVVARLRCFLTENRRLTHYGETHCRLDVCDNIYEVPTIRYNRLLSVVSLMLFNLPETQNARLDGLFVDQVAYGYKWKAFNTAFLNEMKMNAIWTLGLLICNVMAANVSYTPMLPRTSILLCSASLIITTILHHQHQALSGMQPTQSHGWLAQHNTASRFKPLAIVYALPKALFVWALVLFVCQAFWAVFSNLSLVYWIVTAAVLFSVSLLIWNILSPPTVSFTERVSIFWQSLLAHGRVSLDDANDSV</sequence>
<proteinExistence type="predicted"/>
<accession>A0ACB8T885</accession>
<comment type="caution">
    <text evidence="1">The sequence shown here is derived from an EMBL/GenBank/DDBJ whole genome shotgun (WGS) entry which is preliminary data.</text>
</comment>
<protein>
    <submittedName>
        <fullName evidence="1">Uncharacterized protein</fullName>
    </submittedName>
</protein>